<evidence type="ECO:0000256" key="3">
    <source>
        <dbReference type="PROSITE-ProRule" id="PRU00339"/>
    </source>
</evidence>
<dbReference type="Gene3D" id="2.30.30.40">
    <property type="entry name" value="SH3 Domains"/>
    <property type="match status" value="1"/>
</dbReference>
<dbReference type="EMBL" id="AP024488">
    <property type="protein sequence ID" value="BCS96729.1"/>
    <property type="molecule type" value="Genomic_DNA"/>
</dbReference>
<keyword evidence="1" id="KW-0677">Repeat</keyword>
<name>A0ABM7PHS2_9BACT</name>
<evidence type="ECO:0000313" key="6">
    <source>
        <dbReference type="EMBL" id="BCS96729.1"/>
    </source>
</evidence>
<feature type="signal peptide" evidence="5">
    <location>
        <begin position="1"/>
        <end position="19"/>
    </location>
</feature>
<sequence length="246" mass="26982">MKRVLIVLILLMVPMTALGSDLSKAFYDGVSHYEAGRYDDALETFLSISDQGIENGKLAYNIGNAHMQKRDLGQAILWYERAARLMPGDPDLIFNRNVALAQVKDRQEEVANPVLSVLFFWKKGVPLKSLQWLAIGSGVVFWALLALQVFLRNTPMKTAAALCGALFAILASTALWDTAMDARIHKGVVLPKAVSVRSGLSDTATELFTLHAGSRVVVEQQRGGWVRIAFAEGKIGWVKKEAVGVI</sequence>
<dbReference type="InterPro" id="IPR019734">
    <property type="entry name" value="TPR_rpt"/>
</dbReference>
<dbReference type="RefSeq" id="WP_236893017.1">
    <property type="nucleotide sequence ID" value="NZ_AP024488.1"/>
</dbReference>
<keyword evidence="4" id="KW-0812">Transmembrane</keyword>
<organism evidence="6 7">
    <name type="scientific">Desulfoluna limicola</name>
    <dbReference type="NCBI Taxonomy" id="2810562"/>
    <lineage>
        <taxon>Bacteria</taxon>
        <taxon>Pseudomonadati</taxon>
        <taxon>Thermodesulfobacteriota</taxon>
        <taxon>Desulfobacteria</taxon>
        <taxon>Desulfobacterales</taxon>
        <taxon>Desulfolunaceae</taxon>
        <taxon>Desulfoluna</taxon>
    </lineage>
</organism>
<evidence type="ECO:0000313" key="7">
    <source>
        <dbReference type="Proteomes" id="UP001320148"/>
    </source>
</evidence>
<feature type="transmembrane region" description="Helical" evidence="4">
    <location>
        <begin position="158"/>
        <end position="176"/>
    </location>
</feature>
<evidence type="ECO:0008006" key="8">
    <source>
        <dbReference type="Google" id="ProtNLM"/>
    </source>
</evidence>
<evidence type="ECO:0000256" key="5">
    <source>
        <dbReference type="SAM" id="SignalP"/>
    </source>
</evidence>
<gene>
    <name evidence="6" type="ORF">DSLASN_23610</name>
</gene>
<protein>
    <recommendedName>
        <fullName evidence="8">SH3b domain-containing protein</fullName>
    </recommendedName>
</protein>
<dbReference type="InterPro" id="IPR011990">
    <property type="entry name" value="TPR-like_helical_dom_sf"/>
</dbReference>
<keyword evidence="4" id="KW-1133">Transmembrane helix</keyword>
<feature type="repeat" description="TPR" evidence="3">
    <location>
        <begin position="56"/>
        <end position="89"/>
    </location>
</feature>
<evidence type="ECO:0000256" key="4">
    <source>
        <dbReference type="SAM" id="Phobius"/>
    </source>
</evidence>
<dbReference type="Pfam" id="PF07719">
    <property type="entry name" value="TPR_2"/>
    <property type="match status" value="1"/>
</dbReference>
<keyword evidence="2 3" id="KW-0802">TPR repeat</keyword>
<dbReference type="Gene3D" id="1.25.40.10">
    <property type="entry name" value="Tetratricopeptide repeat domain"/>
    <property type="match status" value="1"/>
</dbReference>
<accession>A0ABM7PHS2</accession>
<keyword evidence="7" id="KW-1185">Reference proteome</keyword>
<dbReference type="PROSITE" id="PS50005">
    <property type="entry name" value="TPR"/>
    <property type="match status" value="1"/>
</dbReference>
<proteinExistence type="predicted"/>
<feature type="transmembrane region" description="Helical" evidence="4">
    <location>
        <begin position="130"/>
        <end position="151"/>
    </location>
</feature>
<dbReference type="InterPro" id="IPR013105">
    <property type="entry name" value="TPR_2"/>
</dbReference>
<evidence type="ECO:0000256" key="1">
    <source>
        <dbReference type="ARBA" id="ARBA00022737"/>
    </source>
</evidence>
<feature type="chain" id="PRO_5045233679" description="SH3b domain-containing protein" evidence="5">
    <location>
        <begin position="20"/>
        <end position="246"/>
    </location>
</feature>
<reference evidence="6 7" key="1">
    <citation type="submission" date="2021-02" db="EMBL/GenBank/DDBJ databases">
        <title>Complete genome of Desulfoluna sp. strain ASN36.</title>
        <authorList>
            <person name="Takahashi A."/>
            <person name="Kojima H."/>
            <person name="Fukui M."/>
        </authorList>
    </citation>
    <scope>NUCLEOTIDE SEQUENCE [LARGE SCALE GENOMIC DNA]</scope>
    <source>
        <strain evidence="6 7">ASN36</strain>
    </source>
</reference>
<dbReference type="SUPFAM" id="SSF48452">
    <property type="entry name" value="TPR-like"/>
    <property type="match status" value="1"/>
</dbReference>
<dbReference type="Proteomes" id="UP001320148">
    <property type="component" value="Chromosome"/>
</dbReference>
<keyword evidence="4" id="KW-0472">Membrane</keyword>
<evidence type="ECO:0000256" key="2">
    <source>
        <dbReference type="ARBA" id="ARBA00022803"/>
    </source>
</evidence>
<keyword evidence="5" id="KW-0732">Signal</keyword>